<evidence type="ECO:0000256" key="1">
    <source>
        <dbReference type="ARBA" id="ARBA00006484"/>
    </source>
</evidence>
<dbReference type="EMBL" id="LAZR01000035">
    <property type="protein sequence ID" value="KKO01458.1"/>
    <property type="molecule type" value="Genomic_DNA"/>
</dbReference>
<dbReference type="InterPro" id="IPR050259">
    <property type="entry name" value="SDR"/>
</dbReference>
<name>A0A0F9VNI3_9ZZZZ</name>
<comment type="caution">
    <text evidence="2">The sequence shown here is derived from an EMBL/GenBank/DDBJ whole genome shotgun (WGS) entry which is preliminary data.</text>
</comment>
<dbReference type="InterPro" id="IPR036291">
    <property type="entry name" value="NAD(P)-bd_dom_sf"/>
</dbReference>
<dbReference type="AlphaFoldDB" id="A0A0F9VNI3"/>
<dbReference type="InterPro" id="IPR002347">
    <property type="entry name" value="SDR_fam"/>
</dbReference>
<dbReference type="Gene3D" id="3.40.50.720">
    <property type="entry name" value="NAD(P)-binding Rossmann-like Domain"/>
    <property type="match status" value="1"/>
</dbReference>
<evidence type="ECO:0000313" key="2">
    <source>
        <dbReference type="EMBL" id="KKO01458.1"/>
    </source>
</evidence>
<reference evidence="2" key="1">
    <citation type="journal article" date="2015" name="Nature">
        <title>Complex archaea that bridge the gap between prokaryotes and eukaryotes.</title>
        <authorList>
            <person name="Spang A."/>
            <person name="Saw J.H."/>
            <person name="Jorgensen S.L."/>
            <person name="Zaremba-Niedzwiedzka K."/>
            <person name="Martijn J."/>
            <person name="Lind A.E."/>
            <person name="van Eijk R."/>
            <person name="Schleper C."/>
            <person name="Guy L."/>
            <person name="Ettema T.J."/>
        </authorList>
    </citation>
    <scope>NUCLEOTIDE SEQUENCE</scope>
</reference>
<dbReference type="Pfam" id="PF13561">
    <property type="entry name" value="adh_short_C2"/>
    <property type="match status" value="1"/>
</dbReference>
<proteinExistence type="inferred from homology"/>
<accession>A0A0F9VNI3</accession>
<comment type="similarity">
    <text evidence="1">Belongs to the short-chain dehydrogenases/reductases (SDR) family.</text>
</comment>
<dbReference type="PANTHER" id="PTHR42879:SF6">
    <property type="entry name" value="NADPH-DEPENDENT REDUCTASE BACG"/>
    <property type="match status" value="1"/>
</dbReference>
<evidence type="ECO:0008006" key="3">
    <source>
        <dbReference type="Google" id="ProtNLM"/>
    </source>
</evidence>
<dbReference type="PRINTS" id="PR00081">
    <property type="entry name" value="GDHRDH"/>
</dbReference>
<dbReference type="SUPFAM" id="SSF51735">
    <property type="entry name" value="NAD(P)-binding Rossmann-fold domains"/>
    <property type="match status" value="1"/>
</dbReference>
<protein>
    <recommendedName>
        <fullName evidence="3">Short-chain dehydrogenase/reductase SDR</fullName>
    </recommendedName>
</protein>
<organism evidence="2">
    <name type="scientific">marine sediment metagenome</name>
    <dbReference type="NCBI Taxonomy" id="412755"/>
    <lineage>
        <taxon>unclassified sequences</taxon>
        <taxon>metagenomes</taxon>
        <taxon>ecological metagenomes</taxon>
    </lineage>
</organism>
<dbReference type="PANTHER" id="PTHR42879">
    <property type="entry name" value="3-OXOACYL-(ACYL-CARRIER-PROTEIN) REDUCTASE"/>
    <property type="match status" value="1"/>
</dbReference>
<sequence>MNLDLSGKRALVCGASQGLGEACARQLAEQGAEVVILARSQDKLERVCQSLASKVGQSHGFIAVDASDTAALVGAVSTELSRNGPVQIWINNTGGPAPGPAHLAEPAAYAAAFSQHLVSAQSLLQLLLPGMREASYGRILNILSTSVKQPIANLGVSNSIRAAMANWAKTLAAELGSDGITVNNVLPGLTRTARLDGLIAHIAQTGGRSTEQVTQGMLAAIPARRFAEPEEFANAVGFLASPAAAYINGINVPVDGGSTGNL</sequence>
<gene>
    <name evidence="2" type="ORF">LCGC14_0116720</name>
</gene>